<protein>
    <submittedName>
        <fullName evidence="1">Uncharacterized protein</fullName>
    </submittedName>
</protein>
<name>A0AAD4WCX8_PRUDU</name>
<sequence length="83" mass="8459">MEGKLVFSDRAPVINSMLPTSDMWVQNATPLGPTILAHGGFGGSGAESGVCSADASDGYKWLPNMTDAVSCCTLNSSGANGHV</sequence>
<dbReference type="AlphaFoldDB" id="A0AAD4WCX8"/>
<gene>
    <name evidence="1" type="ORF">L3X38_020514</name>
</gene>
<evidence type="ECO:0000313" key="1">
    <source>
        <dbReference type="EMBL" id="KAI5341240.1"/>
    </source>
</evidence>
<reference evidence="1 2" key="1">
    <citation type="journal article" date="2022" name="G3 (Bethesda)">
        <title>Whole-genome sequence and methylome profiling of the almond [Prunus dulcis (Mill.) D.A. Webb] cultivar 'Nonpareil'.</title>
        <authorList>
            <person name="D'Amico-Willman K.M."/>
            <person name="Ouma W.Z."/>
            <person name="Meulia T."/>
            <person name="Sideli G.M."/>
            <person name="Gradziel T.M."/>
            <person name="Fresnedo-Ramirez J."/>
        </authorList>
    </citation>
    <scope>NUCLEOTIDE SEQUENCE [LARGE SCALE GENOMIC DNA]</scope>
    <source>
        <strain evidence="1">Clone GOH B32 T37-40</strain>
    </source>
</reference>
<organism evidence="1 2">
    <name type="scientific">Prunus dulcis</name>
    <name type="common">Almond</name>
    <name type="synonym">Amygdalus dulcis</name>
    <dbReference type="NCBI Taxonomy" id="3755"/>
    <lineage>
        <taxon>Eukaryota</taxon>
        <taxon>Viridiplantae</taxon>
        <taxon>Streptophyta</taxon>
        <taxon>Embryophyta</taxon>
        <taxon>Tracheophyta</taxon>
        <taxon>Spermatophyta</taxon>
        <taxon>Magnoliopsida</taxon>
        <taxon>eudicotyledons</taxon>
        <taxon>Gunneridae</taxon>
        <taxon>Pentapetalae</taxon>
        <taxon>rosids</taxon>
        <taxon>fabids</taxon>
        <taxon>Rosales</taxon>
        <taxon>Rosaceae</taxon>
        <taxon>Amygdaloideae</taxon>
        <taxon>Amygdaleae</taxon>
        <taxon>Prunus</taxon>
    </lineage>
</organism>
<proteinExistence type="predicted"/>
<evidence type="ECO:0000313" key="2">
    <source>
        <dbReference type="Proteomes" id="UP001054821"/>
    </source>
</evidence>
<dbReference type="EMBL" id="JAJFAZ020000003">
    <property type="protein sequence ID" value="KAI5341240.1"/>
    <property type="molecule type" value="Genomic_DNA"/>
</dbReference>
<keyword evidence="2" id="KW-1185">Reference proteome</keyword>
<accession>A0AAD4WCX8</accession>
<dbReference type="Proteomes" id="UP001054821">
    <property type="component" value="Chromosome 3"/>
</dbReference>
<comment type="caution">
    <text evidence="1">The sequence shown here is derived from an EMBL/GenBank/DDBJ whole genome shotgun (WGS) entry which is preliminary data.</text>
</comment>